<keyword evidence="2" id="KW-0238">DNA-binding</keyword>
<dbReference type="RefSeq" id="WP_135700480.1">
    <property type="nucleotide sequence ID" value="NZ_JBHILI010000004.1"/>
</dbReference>
<feature type="domain" description="HTH araC/xylS-type" evidence="5">
    <location>
        <begin position="278"/>
        <end position="380"/>
    </location>
</feature>
<evidence type="ECO:0000256" key="3">
    <source>
        <dbReference type="ARBA" id="ARBA00023163"/>
    </source>
</evidence>
<evidence type="ECO:0000259" key="5">
    <source>
        <dbReference type="PROSITE" id="PS01124"/>
    </source>
</evidence>
<name>A0ABV5BLY4_9LEPT</name>
<dbReference type="Proteomes" id="UP001580391">
    <property type="component" value="Unassembled WGS sequence"/>
</dbReference>
<dbReference type="InterPro" id="IPR009057">
    <property type="entry name" value="Homeodomain-like_sf"/>
</dbReference>
<feature type="transmembrane region" description="Helical" evidence="4">
    <location>
        <begin position="157"/>
        <end position="177"/>
    </location>
</feature>
<evidence type="ECO:0000256" key="4">
    <source>
        <dbReference type="SAM" id="Phobius"/>
    </source>
</evidence>
<dbReference type="PROSITE" id="PS01124">
    <property type="entry name" value="HTH_ARAC_FAMILY_2"/>
    <property type="match status" value="1"/>
</dbReference>
<keyword evidence="4" id="KW-0472">Membrane</keyword>
<keyword evidence="4" id="KW-1133">Transmembrane helix</keyword>
<feature type="transmembrane region" description="Helical" evidence="4">
    <location>
        <begin position="223"/>
        <end position="242"/>
    </location>
</feature>
<evidence type="ECO:0000256" key="2">
    <source>
        <dbReference type="ARBA" id="ARBA00023125"/>
    </source>
</evidence>
<dbReference type="InterPro" id="IPR020449">
    <property type="entry name" value="Tscrpt_reg_AraC-type_HTH"/>
</dbReference>
<proteinExistence type="predicted"/>
<keyword evidence="7" id="KW-1185">Reference proteome</keyword>
<keyword evidence="1" id="KW-0805">Transcription regulation</keyword>
<dbReference type="InterPro" id="IPR018060">
    <property type="entry name" value="HTH_AraC"/>
</dbReference>
<feature type="transmembrane region" description="Helical" evidence="4">
    <location>
        <begin position="197"/>
        <end position="217"/>
    </location>
</feature>
<dbReference type="EMBL" id="JBHILJ010000003">
    <property type="protein sequence ID" value="MFB5736327.1"/>
    <property type="molecule type" value="Genomic_DNA"/>
</dbReference>
<dbReference type="PANTHER" id="PTHR43280">
    <property type="entry name" value="ARAC-FAMILY TRANSCRIPTIONAL REGULATOR"/>
    <property type="match status" value="1"/>
</dbReference>
<evidence type="ECO:0000313" key="6">
    <source>
        <dbReference type="EMBL" id="MFB5736327.1"/>
    </source>
</evidence>
<evidence type="ECO:0000256" key="1">
    <source>
        <dbReference type="ARBA" id="ARBA00023015"/>
    </source>
</evidence>
<dbReference type="SMART" id="SM00342">
    <property type="entry name" value="HTH_ARAC"/>
    <property type="match status" value="1"/>
</dbReference>
<feature type="transmembrane region" description="Helical" evidence="4">
    <location>
        <begin position="80"/>
        <end position="99"/>
    </location>
</feature>
<dbReference type="Pfam" id="PF12833">
    <property type="entry name" value="HTH_18"/>
    <property type="match status" value="1"/>
</dbReference>
<organism evidence="6 7">
    <name type="scientific">Leptospira wolffii</name>
    <dbReference type="NCBI Taxonomy" id="409998"/>
    <lineage>
        <taxon>Bacteria</taxon>
        <taxon>Pseudomonadati</taxon>
        <taxon>Spirochaetota</taxon>
        <taxon>Spirochaetia</taxon>
        <taxon>Leptospirales</taxon>
        <taxon>Leptospiraceae</taxon>
        <taxon>Leptospira</taxon>
    </lineage>
</organism>
<dbReference type="Gene3D" id="1.10.10.60">
    <property type="entry name" value="Homeodomain-like"/>
    <property type="match status" value="2"/>
</dbReference>
<gene>
    <name evidence="6" type="ORF">ACE5IX_07415</name>
</gene>
<sequence>MPEIGEWSQNSQGASPFYILLWGITQFGACLGILMSLGQLALENKTSLNRLLALLFFLMGTLQASILLLASGLFLDFPRLSLLVFPLIGSTGPILFGVYKASIDRDSENSSLFGLENTHLFLLGTIWILYGAVAVLLPEDWMKQEISTFLSQRGIHAGEILLGLPLAVLVFYMAWILQRSRDLFYWEVLRSEWTARILLFIVFSTFGNLALGAAYVILKSKILLLACSATMGFSLSLAYLIGHKRPAFFQTLQEVVEATRQKYARSLLSGVNRNALQENLKQLMERDRLYRDEKLSLADLADELALSTHQVSELINQELGKNFSAFVNDYRIQEACELLKKEPDRSTLDIAFSVGFGTKSSFHRAFQKHTGKTPSEFRGAAN</sequence>
<feature type="transmembrane region" description="Helical" evidence="4">
    <location>
        <begin position="17"/>
        <end position="40"/>
    </location>
</feature>
<dbReference type="SUPFAM" id="SSF46689">
    <property type="entry name" value="Homeodomain-like"/>
    <property type="match status" value="1"/>
</dbReference>
<accession>A0ABV5BLY4</accession>
<keyword evidence="3" id="KW-0804">Transcription</keyword>
<dbReference type="PANTHER" id="PTHR43280:SF29">
    <property type="entry name" value="ARAC-FAMILY TRANSCRIPTIONAL REGULATOR"/>
    <property type="match status" value="1"/>
</dbReference>
<reference evidence="6 7" key="1">
    <citation type="submission" date="2024-09" db="EMBL/GenBank/DDBJ databases">
        <title>Taxonomic and Genotyping Characterization of Leptospira Strains isolated from Multiple Sources in Colombia highlights the importance of intermediate species.</title>
        <authorList>
            <person name="Torres Higuera L."/>
            <person name="Rojas Tapias D."/>
            <person name="Jimenez Velasquez S."/>
            <person name="Renjifo Ibanez C."/>
        </authorList>
    </citation>
    <scope>NUCLEOTIDE SEQUENCE [LARGE SCALE GENOMIC DNA]</scope>
    <source>
        <strain evidence="6 7">Lep080</strain>
    </source>
</reference>
<dbReference type="PRINTS" id="PR00032">
    <property type="entry name" value="HTHARAC"/>
</dbReference>
<evidence type="ECO:0000313" key="7">
    <source>
        <dbReference type="Proteomes" id="UP001580391"/>
    </source>
</evidence>
<comment type="caution">
    <text evidence="6">The sequence shown here is derived from an EMBL/GenBank/DDBJ whole genome shotgun (WGS) entry which is preliminary data.</text>
</comment>
<keyword evidence="4" id="KW-0812">Transmembrane</keyword>
<feature type="transmembrane region" description="Helical" evidence="4">
    <location>
        <begin position="120"/>
        <end position="137"/>
    </location>
</feature>
<protein>
    <submittedName>
        <fullName evidence="6">Helix-turn-helix domain-containing protein</fullName>
    </submittedName>
</protein>
<feature type="transmembrane region" description="Helical" evidence="4">
    <location>
        <begin position="52"/>
        <end position="74"/>
    </location>
</feature>